<dbReference type="PROSITE" id="PS50003">
    <property type="entry name" value="PH_DOMAIN"/>
    <property type="match status" value="1"/>
</dbReference>
<organism evidence="2 3">
    <name type="scientific">Anaeramoeba flamelloides</name>
    <dbReference type="NCBI Taxonomy" id="1746091"/>
    <lineage>
        <taxon>Eukaryota</taxon>
        <taxon>Metamonada</taxon>
        <taxon>Anaeramoebidae</taxon>
        <taxon>Anaeramoeba</taxon>
    </lineage>
</organism>
<evidence type="ECO:0000313" key="2">
    <source>
        <dbReference type="EMBL" id="KAJ3438717.1"/>
    </source>
</evidence>
<evidence type="ECO:0000259" key="1">
    <source>
        <dbReference type="PROSITE" id="PS50003"/>
    </source>
</evidence>
<dbReference type="EMBL" id="JANTQA010000032">
    <property type="protein sequence ID" value="KAJ3438717.1"/>
    <property type="molecule type" value="Genomic_DNA"/>
</dbReference>
<dbReference type="SUPFAM" id="SSF50729">
    <property type="entry name" value="PH domain-like"/>
    <property type="match status" value="1"/>
</dbReference>
<feature type="domain" description="PH" evidence="1">
    <location>
        <begin position="53"/>
        <end position="163"/>
    </location>
</feature>
<dbReference type="InterPro" id="IPR001849">
    <property type="entry name" value="PH_domain"/>
</dbReference>
<dbReference type="Proteomes" id="UP001146793">
    <property type="component" value="Unassembled WGS sequence"/>
</dbReference>
<dbReference type="Gene3D" id="2.30.29.30">
    <property type="entry name" value="Pleckstrin-homology domain (PH domain)/Phosphotyrosine-binding domain (PTB)"/>
    <property type="match status" value="1"/>
</dbReference>
<accession>A0AAV7Z9I2</accession>
<dbReference type="AlphaFoldDB" id="A0AAV7Z9I2"/>
<sequence>MEIKQAFPNLLSNIHNENDNTVNIKDNNNTVNNSNNKEKNPNNNIWSTIWNTEVIKEGYGFIPKENSKNPLSWVKRFLVLKKNFFVVYQNKPPSYTVDPSSFLLIDSNLSIELKLEFTINSNSKTKKFPILIMNQLNSKSLIISFVNSRQQKNWYDSMLNLKNKI</sequence>
<dbReference type="Pfam" id="PF00169">
    <property type="entry name" value="PH"/>
    <property type="match status" value="1"/>
</dbReference>
<proteinExistence type="predicted"/>
<evidence type="ECO:0000313" key="3">
    <source>
        <dbReference type="Proteomes" id="UP001146793"/>
    </source>
</evidence>
<gene>
    <name evidence="2" type="ORF">M0812_14730</name>
</gene>
<comment type="caution">
    <text evidence="2">The sequence shown here is derived from an EMBL/GenBank/DDBJ whole genome shotgun (WGS) entry which is preliminary data.</text>
</comment>
<protein>
    <submittedName>
        <fullName evidence="2">Sesquipedalian</fullName>
    </submittedName>
</protein>
<reference evidence="2" key="1">
    <citation type="submission" date="2022-08" db="EMBL/GenBank/DDBJ databases">
        <title>Novel sulphate-reducing endosymbionts in the free-living metamonad Anaeramoeba.</title>
        <authorList>
            <person name="Jerlstrom-Hultqvist J."/>
            <person name="Cepicka I."/>
            <person name="Gallot-Lavallee L."/>
            <person name="Salas-Leiva D."/>
            <person name="Curtis B.A."/>
            <person name="Zahonova K."/>
            <person name="Pipaliya S."/>
            <person name="Dacks J."/>
            <person name="Roger A.J."/>
        </authorList>
    </citation>
    <scope>NUCLEOTIDE SEQUENCE</scope>
    <source>
        <strain evidence="2">Busselton2</strain>
    </source>
</reference>
<dbReference type="SMART" id="SM00233">
    <property type="entry name" value="PH"/>
    <property type="match status" value="1"/>
</dbReference>
<name>A0AAV7Z9I2_9EUKA</name>
<dbReference type="InterPro" id="IPR011993">
    <property type="entry name" value="PH-like_dom_sf"/>
</dbReference>